<dbReference type="InterPro" id="IPR043504">
    <property type="entry name" value="Peptidase_S1_PA_chymotrypsin"/>
</dbReference>
<dbReference type="Proteomes" id="UP000034805">
    <property type="component" value="Unassembled WGS sequence"/>
</dbReference>
<gene>
    <name evidence="7" type="ORF">Z043_107401</name>
</gene>
<keyword evidence="2" id="KW-0378">Hydrolase</keyword>
<dbReference type="PRINTS" id="PR00722">
    <property type="entry name" value="CHYMOTRYPSIN"/>
</dbReference>
<accession>A0A0P7YZI8</accession>
<dbReference type="SMART" id="SM00020">
    <property type="entry name" value="Tryp_SPc"/>
    <property type="match status" value="1"/>
</dbReference>
<dbReference type="InterPro" id="IPR009003">
    <property type="entry name" value="Peptidase_S1_PA"/>
</dbReference>
<evidence type="ECO:0000256" key="3">
    <source>
        <dbReference type="ARBA" id="ARBA00022825"/>
    </source>
</evidence>
<keyword evidence="5" id="KW-0812">Transmembrane</keyword>
<evidence type="ECO:0000256" key="4">
    <source>
        <dbReference type="ARBA" id="ARBA00023157"/>
    </source>
</evidence>
<organism evidence="7 8">
    <name type="scientific">Scleropages formosus</name>
    <name type="common">Asian bonytongue</name>
    <name type="synonym">Osteoglossum formosum</name>
    <dbReference type="NCBI Taxonomy" id="113540"/>
    <lineage>
        <taxon>Eukaryota</taxon>
        <taxon>Metazoa</taxon>
        <taxon>Chordata</taxon>
        <taxon>Craniata</taxon>
        <taxon>Vertebrata</taxon>
        <taxon>Euteleostomi</taxon>
        <taxon>Actinopterygii</taxon>
        <taxon>Neopterygii</taxon>
        <taxon>Teleostei</taxon>
        <taxon>Osteoglossocephala</taxon>
        <taxon>Osteoglossomorpha</taxon>
        <taxon>Osteoglossiformes</taxon>
        <taxon>Osteoglossidae</taxon>
        <taxon>Scleropages</taxon>
    </lineage>
</organism>
<keyword evidence="3" id="KW-0720">Serine protease</keyword>
<dbReference type="Pfam" id="PF00089">
    <property type="entry name" value="Trypsin"/>
    <property type="match status" value="1"/>
</dbReference>
<comment type="caution">
    <text evidence="7">The sequence shown here is derived from an EMBL/GenBank/DDBJ whole genome shotgun (WGS) entry which is preliminary data.</text>
</comment>
<dbReference type="SUPFAM" id="SSF50494">
    <property type="entry name" value="Trypsin-like serine proteases"/>
    <property type="match status" value="1"/>
</dbReference>
<dbReference type="InterPro" id="IPR018114">
    <property type="entry name" value="TRYPSIN_HIS"/>
</dbReference>
<proteinExistence type="predicted"/>
<feature type="non-terminal residue" evidence="7">
    <location>
        <position position="231"/>
    </location>
</feature>
<keyword evidence="5" id="KW-0472">Membrane</keyword>
<reference evidence="7 8" key="1">
    <citation type="submission" date="2015-08" db="EMBL/GenBank/DDBJ databases">
        <title>The genome of the Asian arowana (Scleropages formosus).</title>
        <authorList>
            <person name="Tan M.H."/>
            <person name="Gan H.M."/>
            <person name="Croft L.J."/>
            <person name="Austin C.M."/>
        </authorList>
    </citation>
    <scope>NUCLEOTIDE SEQUENCE [LARGE SCALE GENOMIC DNA]</scope>
    <source>
        <strain evidence="7">Aro1</strain>
    </source>
</reference>
<protein>
    <recommendedName>
        <fullName evidence="6">Peptidase S1 domain-containing protein</fullName>
    </recommendedName>
</protein>
<dbReference type="PROSITE" id="PS50240">
    <property type="entry name" value="TRYPSIN_DOM"/>
    <property type="match status" value="1"/>
</dbReference>
<dbReference type="EMBL" id="JARO02002111">
    <property type="protein sequence ID" value="KPP73511.1"/>
    <property type="molecule type" value="Genomic_DNA"/>
</dbReference>
<dbReference type="PANTHER" id="PTHR24252:SF7">
    <property type="entry name" value="HYALIN"/>
    <property type="match status" value="1"/>
</dbReference>
<evidence type="ECO:0000256" key="1">
    <source>
        <dbReference type="ARBA" id="ARBA00022670"/>
    </source>
</evidence>
<dbReference type="AlphaFoldDB" id="A0A0P7YZI8"/>
<feature type="domain" description="Peptidase S1" evidence="6">
    <location>
        <begin position="96"/>
        <end position="231"/>
    </location>
</feature>
<feature type="transmembrane region" description="Helical" evidence="5">
    <location>
        <begin position="12"/>
        <end position="37"/>
    </location>
</feature>
<evidence type="ECO:0000256" key="2">
    <source>
        <dbReference type="ARBA" id="ARBA00022801"/>
    </source>
</evidence>
<evidence type="ECO:0000313" key="7">
    <source>
        <dbReference type="EMBL" id="KPP73511.1"/>
    </source>
</evidence>
<dbReference type="FunFam" id="2.40.10.10:FF:000068">
    <property type="entry name" value="transmembrane protease serine 2"/>
    <property type="match status" value="1"/>
</dbReference>
<keyword evidence="4" id="KW-1015">Disulfide bond</keyword>
<sequence length="231" mass="25606">LEAPQSKLLAPYSSCLILLTVLLIFFIALPICCIFLVEYLCFPALLNGYSGNWSCTASAILSVQAKQPINQTGNFSAVNLSQLKCPGITAERWGRIVGGNMAPEGKWGWQSSLRWRGRHICGGAIVSQRWIVTAAHCFTRYNMMQPSDWKVVVGTVKVFESSLEKEYSALQIHWHPQYSTESNDYDLGLVHTASEIQLSDSVRPVCLPSPRASFPPGSQCWVTGWGYTEEG</sequence>
<evidence type="ECO:0000256" key="5">
    <source>
        <dbReference type="SAM" id="Phobius"/>
    </source>
</evidence>
<dbReference type="GO" id="GO:0006508">
    <property type="term" value="P:proteolysis"/>
    <property type="evidence" value="ECO:0007669"/>
    <property type="project" value="UniProtKB-KW"/>
</dbReference>
<keyword evidence="5" id="KW-1133">Transmembrane helix</keyword>
<dbReference type="InterPro" id="IPR001254">
    <property type="entry name" value="Trypsin_dom"/>
</dbReference>
<dbReference type="PROSITE" id="PS00134">
    <property type="entry name" value="TRYPSIN_HIS"/>
    <property type="match status" value="1"/>
</dbReference>
<dbReference type="GO" id="GO:0004252">
    <property type="term" value="F:serine-type endopeptidase activity"/>
    <property type="evidence" value="ECO:0007669"/>
    <property type="project" value="InterPro"/>
</dbReference>
<keyword evidence="1" id="KW-0645">Protease</keyword>
<dbReference type="Gene3D" id="2.40.10.10">
    <property type="entry name" value="Trypsin-like serine proteases"/>
    <property type="match status" value="1"/>
</dbReference>
<dbReference type="PANTHER" id="PTHR24252">
    <property type="entry name" value="ACROSIN-RELATED"/>
    <property type="match status" value="1"/>
</dbReference>
<feature type="non-terminal residue" evidence="7">
    <location>
        <position position="1"/>
    </location>
</feature>
<name>A0A0P7YZI8_SCLFO</name>
<dbReference type="InterPro" id="IPR001314">
    <property type="entry name" value="Peptidase_S1A"/>
</dbReference>
<evidence type="ECO:0000259" key="6">
    <source>
        <dbReference type="PROSITE" id="PS50240"/>
    </source>
</evidence>
<dbReference type="CDD" id="cd00190">
    <property type="entry name" value="Tryp_SPc"/>
    <property type="match status" value="1"/>
</dbReference>
<evidence type="ECO:0000313" key="8">
    <source>
        <dbReference type="Proteomes" id="UP000034805"/>
    </source>
</evidence>